<dbReference type="InterPro" id="IPR011785">
    <property type="entry name" value="Tscrpt_reg_PpsR-CrtJ"/>
</dbReference>
<evidence type="ECO:0000313" key="2">
    <source>
        <dbReference type="EMBL" id="NEV65368.1"/>
    </source>
</evidence>
<dbReference type="SUPFAM" id="SSF46689">
    <property type="entry name" value="Homeodomain-like"/>
    <property type="match status" value="1"/>
</dbReference>
<feature type="domain" description="PAS" evidence="1">
    <location>
        <begin position="189"/>
        <end position="258"/>
    </location>
</feature>
<dbReference type="NCBIfam" id="TIGR02040">
    <property type="entry name" value="PpsR-CrtJ"/>
    <property type="match status" value="1"/>
</dbReference>
<dbReference type="EMBL" id="JAAIJQ010000250">
    <property type="protein sequence ID" value="NEV65368.1"/>
    <property type="molecule type" value="Genomic_DNA"/>
</dbReference>
<evidence type="ECO:0000313" key="3">
    <source>
        <dbReference type="Proteomes" id="UP000483379"/>
    </source>
</evidence>
<dbReference type="Gene3D" id="3.30.450.20">
    <property type="entry name" value="PAS domain"/>
    <property type="match status" value="1"/>
</dbReference>
<protein>
    <submittedName>
        <fullName evidence="2">Transcriptional regulator PpsR</fullName>
    </submittedName>
</protein>
<keyword evidence="3" id="KW-1185">Reference proteome</keyword>
<dbReference type="GO" id="GO:0043565">
    <property type="term" value="F:sequence-specific DNA binding"/>
    <property type="evidence" value="ECO:0007669"/>
    <property type="project" value="InterPro"/>
</dbReference>
<dbReference type="Gene3D" id="1.20.5.430">
    <property type="match status" value="1"/>
</dbReference>
<comment type="caution">
    <text evidence="2">The sequence shown here is derived from an EMBL/GenBank/DDBJ whole genome shotgun (WGS) entry which is preliminary data.</text>
</comment>
<dbReference type="Pfam" id="PF13188">
    <property type="entry name" value="PAS_8"/>
    <property type="match status" value="2"/>
</dbReference>
<evidence type="ECO:0000259" key="1">
    <source>
        <dbReference type="SMART" id="SM00091"/>
    </source>
</evidence>
<dbReference type="AlphaFoldDB" id="A0A6M0K6G5"/>
<dbReference type="Proteomes" id="UP000483379">
    <property type="component" value="Unassembled WGS sequence"/>
</dbReference>
<dbReference type="InterPro" id="IPR009057">
    <property type="entry name" value="Homeodomain-like_sf"/>
</dbReference>
<dbReference type="Gene3D" id="1.10.10.60">
    <property type="entry name" value="Homeodomain-like"/>
    <property type="match status" value="1"/>
</dbReference>
<feature type="domain" description="PAS" evidence="1">
    <location>
        <begin position="66"/>
        <end position="136"/>
    </location>
</feature>
<organism evidence="2 3">
    <name type="scientific">Thiorhodococcus minor</name>
    <dbReference type="NCBI Taxonomy" id="57489"/>
    <lineage>
        <taxon>Bacteria</taxon>
        <taxon>Pseudomonadati</taxon>
        <taxon>Pseudomonadota</taxon>
        <taxon>Gammaproteobacteria</taxon>
        <taxon>Chromatiales</taxon>
        <taxon>Chromatiaceae</taxon>
        <taxon>Thiorhodococcus</taxon>
    </lineage>
</organism>
<dbReference type="Pfam" id="PF02954">
    <property type="entry name" value="HTH_8"/>
    <property type="match status" value="1"/>
</dbReference>
<reference evidence="2 3" key="1">
    <citation type="submission" date="2020-02" db="EMBL/GenBank/DDBJ databases">
        <title>Genome sequences of Thiorhodococcus mannitoliphagus and Thiorhodococcus minor, purple sulfur photosynthetic bacteria in the gammaproteobacterial family, Chromatiaceae.</title>
        <authorList>
            <person name="Aviles F.A."/>
            <person name="Meyer T.E."/>
            <person name="Kyndt J.A."/>
        </authorList>
    </citation>
    <scope>NUCLEOTIDE SEQUENCE [LARGE SCALE GENOMIC DNA]</scope>
    <source>
        <strain evidence="2 3">DSM 11518</strain>
    </source>
</reference>
<accession>A0A6M0K6G5</accession>
<dbReference type="InterPro" id="IPR000014">
    <property type="entry name" value="PAS"/>
</dbReference>
<dbReference type="InterPro" id="IPR002197">
    <property type="entry name" value="HTH_Fis"/>
</dbReference>
<proteinExistence type="predicted"/>
<dbReference type="SMART" id="SM00091">
    <property type="entry name" value="PAS"/>
    <property type="match status" value="2"/>
</dbReference>
<name>A0A6M0K6G5_9GAMM</name>
<dbReference type="SUPFAM" id="SSF55785">
    <property type="entry name" value="PYP-like sensor domain (PAS domain)"/>
    <property type="match status" value="2"/>
</dbReference>
<dbReference type="InterPro" id="IPR035965">
    <property type="entry name" value="PAS-like_dom_sf"/>
</dbReference>
<gene>
    <name evidence="2" type="primary">ppsR</name>
    <name evidence="2" type="ORF">G3446_26710</name>
</gene>
<sequence>MSLVVRQLFPNGRSLPIEYTTVRLGGGDGLLAIGRSLQCVSELQTRLIEAQQTMERDYWKLREVETRYRLLFRSSTDAILLLRADSLSVIELNPAAIAALSVGAHRARPIVGRELLPLFEAEDRDALRAMLSLVAEHGHAPGVLVHVGEAHLAWLAQASLLSSESGATYLVRLTPDPSDAEMSGLQGLPSTQDLLRRMPDGFVMIDHGGLILRVNQGCLDLMQMPSERSVLHETLGRWLDHPGADLAALLAKLQRLGSVRLFPTTLHGELGAETDVEISAVGDTDADPEYISLIIRDVGRRLLQGAQPIKLTEGPLPAVERQGKHSLRHLVDQTVSLVERHYIEEALQRTGGNRTAAAEQGERV</sequence>